<accession>A0A9P6ZT65</accession>
<feature type="compositionally biased region" description="Polar residues" evidence="1">
    <location>
        <begin position="404"/>
        <end position="417"/>
    </location>
</feature>
<feature type="region of interest" description="Disordered" evidence="1">
    <location>
        <begin position="297"/>
        <end position="342"/>
    </location>
</feature>
<proteinExistence type="predicted"/>
<keyword evidence="3" id="KW-1185">Reference proteome</keyword>
<dbReference type="InterPro" id="IPR011990">
    <property type="entry name" value="TPR-like_helical_dom_sf"/>
</dbReference>
<dbReference type="AlphaFoldDB" id="A0A9P6ZT65"/>
<dbReference type="SUPFAM" id="SSF48452">
    <property type="entry name" value="TPR-like"/>
    <property type="match status" value="1"/>
</dbReference>
<evidence type="ECO:0000256" key="1">
    <source>
        <dbReference type="SAM" id="MobiDB-lite"/>
    </source>
</evidence>
<comment type="caution">
    <text evidence="2">The sequence shown here is derived from an EMBL/GenBank/DDBJ whole genome shotgun (WGS) entry which is preliminary data.</text>
</comment>
<dbReference type="Gene3D" id="1.25.40.10">
    <property type="entry name" value="Tetratricopeptide repeat domain"/>
    <property type="match status" value="1"/>
</dbReference>
<dbReference type="Proteomes" id="UP000714275">
    <property type="component" value="Unassembled WGS sequence"/>
</dbReference>
<sequence>MSHHSQLESWRKTPQDKRLTISSIHVTAPAAGIRRIPAGYYVAVEIDGTIWRTAVKAEVPSSNIVQWDQIFVLPTDDSAIVSLRIFAAFEFERMLGRGELTREAELTVGELLHHSDQSLPILFFPNGGESPSLLVKIDRGLEDEPDATQFGQRHSPRPDESLLGQMTETGQNLLACYHRTRCISDYHAAMEQLRLALDYCGSDHPDRAAALTNLADALVIHPHIEESDNAINAPISLYQEALELRQSGHPDRSLALLKLGLALLYRFQLRRNPADVMEGQDLLNRAQCVCSDDNPDIEPVIDPIGSPTPTNTSKSHRSLTVPPSPPSPLSRKPMNSAASLPHKFPEALGRTADISTRSVPVSMRSMNGESLLQHGQAEQFGDEKEFTADETHTLPPARQPTHPRLQSGTLYTNSVTRPPQLLPGSPRRECSTKLLAPDVEMRVILPQQAIKSISSPLIPHSFLPLPVPAAQAPSLFASNLRLVFIAAFVSLSILLLMTHPSDGLWF</sequence>
<feature type="region of interest" description="Disordered" evidence="1">
    <location>
        <begin position="392"/>
        <end position="427"/>
    </location>
</feature>
<protein>
    <recommendedName>
        <fullName evidence="4">C2 domain-containing protein</fullName>
    </recommendedName>
</protein>
<dbReference type="OrthoDB" id="2659278at2759"/>
<organism evidence="2 3">
    <name type="scientific">Suillus placidus</name>
    <dbReference type="NCBI Taxonomy" id="48579"/>
    <lineage>
        <taxon>Eukaryota</taxon>
        <taxon>Fungi</taxon>
        <taxon>Dikarya</taxon>
        <taxon>Basidiomycota</taxon>
        <taxon>Agaricomycotina</taxon>
        <taxon>Agaricomycetes</taxon>
        <taxon>Agaricomycetidae</taxon>
        <taxon>Boletales</taxon>
        <taxon>Suillineae</taxon>
        <taxon>Suillaceae</taxon>
        <taxon>Suillus</taxon>
    </lineage>
</organism>
<reference evidence="2" key="1">
    <citation type="journal article" date="2020" name="New Phytol.">
        <title>Comparative genomics reveals dynamic genome evolution in host specialist ectomycorrhizal fungi.</title>
        <authorList>
            <person name="Lofgren L.A."/>
            <person name="Nguyen N.H."/>
            <person name="Vilgalys R."/>
            <person name="Ruytinx J."/>
            <person name="Liao H.L."/>
            <person name="Branco S."/>
            <person name="Kuo A."/>
            <person name="LaButti K."/>
            <person name="Lipzen A."/>
            <person name="Andreopoulos W."/>
            <person name="Pangilinan J."/>
            <person name="Riley R."/>
            <person name="Hundley H."/>
            <person name="Na H."/>
            <person name="Barry K."/>
            <person name="Grigoriev I.V."/>
            <person name="Stajich J.E."/>
            <person name="Kennedy P.G."/>
        </authorList>
    </citation>
    <scope>NUCLEOTIDE SEQUENCE</scope>
    <source>
        <strain evidence="2">DOB743</strain>
    </source>
</reference>
<dbReference type="EMBL" id="JABBWD010000029">
    <property type="protein sequence ID" value="KAG1776061.1"/>
    <property type="molecule type" value="Genomic_DNA"/>
</dbReference>
<evidence type="ECO:0008006" key="4">
    <source>
        <dbReference type="Google" id="ProtNLM"/>
    </source>
</evidence>
<name>A0A9P6ZT65_9AGAM</name>
<gene>
    <name evidence="2" type="ORF">EV702DRAFT_363774</name>
</gene>
<evidence type="ECO:0000313" key="2">
    <source>
        <dbReference type="EMBL" id="KAG1776061.1"/>
    </source>
</evidence>
<evidence type="ECO:0000313" key="3">
    <source>
        <dbReference type="Proteomes" id="UP000714275"/>
    </source>
</evidence>